<evidence type="ECO:0000313" key="5">
    <source>
        <dbReference type="Proteomes" id="UP000006443"/>
    </source>
</evidence>
<dbReference type="OrthoDB" id="9773308at2"/>
<evidence type="ECO:0000313" key="4">
    <source>
        <dbReference type="EMBL" id="EEG78814.1"/>
    </source>
</evidence>
<dbReference type="GO" id="GO:0003677">
    <property type="term" value="F:DNA binding"/>
    <property type="evidence" value="ECO:0007669"/>
    <property type="project" value="UniProtKB-KW"/>
</dbReference>
<dbReference type="Gene3D" id="1.10.1660.10">
    <property type="match status" value="1"/>
</dbReference>
<keyword evidence="2" id="KW-0175">Coiled coil</keyword>
<evidence type="ECO:0000256" key="2">
    <source>
        <dbReference type="SAM" id="Coils"/>
    </source>
</evidence>
<dbReference type="GO" id="GO:0003700">
    <property type="term" value="F:DNA-binding transcription factor activity"/>
    <property type="evidence" value="ECO:0007669"/>
    <property type="project" value="InterPro"/>
</dbReference>
<dbReference type="STRING" id="555088.DealDRAFT_0088"/>
<evidence type="ECO:0000256" key="1">
    <source>
        <dbReference type="ARBA" id="ARBA00023125"/>
    </source>
</evidence>
<dbReference type="InterPro" id="IPR010499">
    <property type="entry name" value="AraC_E-bd"/>
</dbReference>
<dbReference type="PANTHER" id="PTHR30204">
    <property type="entry name" value="REDOX-CYCLING DRUG-SENSING TRANSCRIPTIONAL ACTIVATOR SOXR"/>
    <property type="match status" value="1"/>
</dbReference>
<dbReference type="AlphaFoldDB" id="C0GC79"/>
<dbReference type="InterPro" id="IPR009061">
    <property type="entry name" value="DNA-bd_dom_put_sf"/>
</dbReference>
<dbReference type="Pfam" id="PF13411">
    <property type="entry name" value="MerR_1"/>
    <property type="match status" value="1"/>
</dbReference>
<dbReference type="EMBL" id="ACJM01000001">
    <property type="protein sequence ID" value="EEG78814.1"/>
    <property type="molecule type" value="Genomic_DNA"/>
</dbReference>
<dbReference type="SMART" id="SM00422">
    <property type="entry name" value="HTH_MERR"/>
    <property type="match status" value="1"/>
</dbReference>
<dbReference type="SUPFAM" id="SSF55136">
    <property type="entry name" value="Probable bacterial effector-binding domain"/>
    <property type="match status" value="1"/>
</dbReference>
<keyword evidence="5" id="KW-1185">Reference proteome</keyword>
<organism evidence="4 5">
    <name type="scientific">Dethiobacter alkaliphilus AHT 1</name>
    <dbReference type="NCBI Taxonomy" id="555088"/>
    <lineage>
        <taxon>Bacteria</taxon>
        <taxon>Bacillati</taxon>
        <taxon>Bacillota</taxon>
        <taxon>Dethiobacteria</taxon>
        <taxon>Dethiobacterales</taxon>
        <taxon>Dethiobacteraceae</taxon>
        <taxon>Dethiobacter</taxon>
    </lineage>
</organism>
<feature type="domain" description="HTH merR-type" evidence="3">
    <location>
        <begin position="1"/>
        <end position="71"/>
    </location>
</feature>
<dbReference type="SUPFAM" id="SSF46955">
    <property type="entry name" value="Putative DNA-binding domain"/>
    <property type="match status" value="1"/>
</dbReference>
<dbReference type="eggNOG" id="COG0789">
    <property type="taxonomic scope" value="Bacteria"/>
</dbReference>
<dbReference type="Pfam" id="PF06445">
    <property type="entry name" value="GyrI-like"/>
    <property type="match status" value="1"/>
</dbReference>
<proteinExistence type="predicted"/>
<dbReference type="RefSeq" id="WP_008513802.1">
    <property type="nucleotide sequence ID" value="NZ_ACJM01000001.1"/>
</dbReference>
<sequence>MFKIGMFSKLNKISVKALRHYDDIGLLKPAYVDDFTGYRFYSASQLPRLHRILALKGIGFSLQEIKSALEQDTPATMIEILESKQQEIARALREEQEKLNRIEFYLDSIKQEAKNMEYNVLIKELPEVIVASMRKVIPNYEAFNTLYPEMGKQMEAQNLTCQTPEYCFTIYHDGEYKETDIDVEICEAVTGFGEDTETMKFKRIEKVETAASVMHKGPYSTIGKAYAALMNWIEQNGYQITGLPRESYIDGIWNKDNPEEWLTEVQIPVQKY</sequence>
<reference evidence="4 5" key="1">
    <citation type="submission" date="2009-02" db="EMBL/GenBank/DDBJ databases">
        <title>Sequencing of the draft genome and assembly of Dethiobacter alkaliphilus AHT 1.</title>
        <authorList>
            <consortium name="US DOE Joint Genome Institute (JGI-PGF)"/>
            <person name="Lucas S."/>
            <person name="Copeland A."/>
            <person name="Lapidus A."/>
            <person name="Glavina del Rio T."/>
            <person name="Dalin E."/>
            <person name="Tice H."/>
            <person name="Bruce D."/>
            <person name="Goodwin L."/>
            <person name="Pitluck S."/>
            <person name="Larimer F."/>
            <person name="Land M.L."/>
            <person name="Hauser L."/>
            <person name="Muyzer G."/>
        </authorList>
    </citation>
    <scope>NUCLEOTIDE SEQUENCE [LARGE SCALE GENOMIC DNA]</scope>
    <source>
        <strain evidence="4 5">AHT 1</strain>
    </source>
</reference>
<dbReference type="PANTHER" id="PTHR30204:SF97">
    <property type="entry name" value="MERR FAMILY REGULATORY PROTEIN"/>
    <property type="match status" value="1"/>
</dbReference>
<dbReference type="Proteomes" id="UP000006443">
    <property type="component" value="Unassembled WGS sequence"/>
</dbReference>
<protein>
    <submittedName>
        <fullName evidence="4">Transcription activator effector binding</fullName>
    </submittedName>
</protein>
<accession>C0GC79</accession>
<dbReference type="InterPro" id="IPR029442">
    <property type="entry name" value="GyrI-like"/>
</dbReference>
<dbReference type="InterPro" id="IPR000551">
    <property type="entry name" value="MerR-type_HTH_dom"/>
</dbReference>
<dbReference type="CDD" id="cd01107">
    <property type="entry name" value="HTH_BmrR"/>
    <property type="match status" value="1"/>
</dbReference>
<gene>
    <name evidence="4" type="ORF">DealDRAFT_0088</name>
</gene>
<dbReference type="eggNOG" id="COG4978">
    <property type="taxonomic scope" value="Bacteria"/>
</dbReference>
<comment type="caution">
    <text evidence="4">The sequence shown here is derived from an EMBL/GenBank/DDBJ whole genome shotgun (WGS) entry which is preliminary data.</text>
</comment>
<evidence type="ECO:0000259" key="3">
    <source>
        <dbReference type="PROSITE" id="PS50937"/>
    </source>
</evidence>
<dbReference type="InterPro" id="IPR011256">
    <property type="entry name" value="Reg_factor_effector_dom_sf"/>
</dbReference>
<dbReference type="SMART" id="SM00871">
    <property type="entry name" value="AraC_E_bind"/>
    <property type="match status" value="1"/>
</dbReference>
<dbReference type="InterPro" id="IPR047057">
    <property type="entry name" value="MerR_fam"/>
</dbReference>
<dbReference type="Gene3D" id="3.20.80.10">
    <property type="entry name" value="Regulatory factor, effector binding domain"/>
    <property type="match status" value="1"/>
</dbReference>
<dbReference type="PROSITE" id="PS50937">
    <property type="entry name" value="HTH_MERR_2"/>
    <property type="match status" value="1"/>
</dbReference>
<feature type="coiled-coil region" evidence="2">
    <location>
        <begin position="78"/>
        <end position="112"/>
    </location>
</feature>
<name>C0GC79_DETAL</name>
<keyword evidence="1" id="KW-0238">DNA-binding</keyword>